<dbReference type="STRING" id="97972.A0A2V1E096"/>
<accession>A0A2V1E096</accession>
<dbReference type="EMBL" id="KZ805328">
    <property type="protein sequence ID" value="PVI03739.1"/>
    <property type="molecule type" value="Genomic_DNA"/>
</dbReference>
<protein>
    <submittedName>
        <fullName evidence="2">Uncharacterized protein</fullName>
    </submittedName>
</protein>
<name>A0A2V1E096_9PLEO</name>
<feature type="compositionally biased region" description="Polar residues" evidence="1">
    <location>
        <begin position="45"/>
        <end position="55"/>
    </location>
</feature>
<feature type="compositionally biased region" description="Basic and acidic residues" evidence="1">
    <location>
        <begin position="201"/>
        <end position="221"/>
    </location>
</feature>
<gene>
    <name evidence="2" type="ORF">DM02DRAFT_520230</name>
</gene>
<feature type="region of interest" description="Disordered" evidence="1">
    <location>
        <begin position="178"/>
        <end position="235"/>
    </location>
</feature>
<evidence type="ECO:0000313" key="2">
    <source>
        <dbReference type="EMBL" id="PVI03739.1"/>
    </source>
</evidence>
<feature type="region of interest" description="Disordered" evidence="1">
    <location>
        <begin position="42"/>
        <end position="63"/>
    </location>
</feature>
<proteinExistence type="predicted"/>
<sequence length="420" mass="47776">MDAPEILVHTSAPTTKRNDDIYQTIAENYLHFEPYQVHDDENISHHNQTHGSNPVPNEGPVTPTNVNERISSSFIVPDTSKDSYGSFPSQVYSAERMGVQTQWGTQVSTQEDSIPPSSRLEQLERLQSKWREEQRKKPNFESFRSFFTGTEFSTNWDEAIIDDTQLALQCMQSQVMDTLSTTSEDTQEETQEDEIVPETPRISEKPPKETWRVERSSRNEMRSSSPGEMPISSATGHLENTQLPSLVTDTSHVLPHATDRIATEDSSGISAFFDLPFEILPPPPEVTVDAPGALPSQITRFLAVIKSQNLERFKPLRTSRRLQNDERGHWMLECRSWALDVQLRFWASFGDRVRSGRIGWGVSIYRDETPLHGLGIVRVYCWGEIVEHIWILLWLCSEGRIVKSGSQWLDAGEEVIISMS</sequence>
<dbReference type="Proteomes" id="UP000244855">
    <property type="component" value="Unassembled WGS sequence"/>
</dbReference>
<dbReference type="AlphaFoldDB" id="A0A2V1E096"/>
<organism evidence="2 3">
    <name type="scientific">Periconia macrospinosa</name>
    <dbReference type="NCBI Taxonomy" id="97972"/>
    <lineage>
        <taxon>Eukaryota</taxon>
        <taxon>Fungi</taxon>
        <taxon>Dikarya</taxon>
        <taxon>Ascomycota</taxon>
        <taxon>Pezizomycotina</taxon>
        <taxon>Dothideomycetes</taxon>
        <taxon>Pleosporomycetidae</taxon>
        <taxon>Pleosporales</taxon>
        <taxon>Massarineae</taxon>
        <taxon>Periconiaceae</taxon>
        <taxon>Periconia</taxon>
    </lineage>
</organism>
<feature type="compositionally biased region" description="Acidic residues" evidence="1">
    <location>
        <begin position="185"/>
        <end position="196"/>
    </location>
</feature>
<evidence type="ECO:0000313" key="3">
    <source>
        <dbReference type="Proteomes" id="UP000244855"/>
    </source>
</evidence>
<evidence type="ECO:0000256" key="1">
    <source>
        <dbReference type="SAM" id="MobiDB-lite"/>
    </source>
</evidence>
<keyword evidence="3" id="KW-1185">Reference proteome</keyword>
<dbReference type="OrthoDB" id="5395975at2759"/>
<reference evidence="2 3" key="1">
    <citation type="journal article" date="2018" name="Sci. Rep.">
        <title>Comparative genomics provides insights into the lifestyle and reveals functional heterogeneity of dark septate endophytic fungi.</title>
        <authorList>
            <person name="Knapp D.G."/>
            <person name="Nemeth J.B."/>
            <person name="Barry K."/>
            <person name="Hainaut M."/>
            <person name="Henrissat B."/>
            <person name="Johnson J."/>
            <person name="Kuo A."/>
            <person name="Lim J.H.P."/>
            <person name="Lipzen A."/>
            <person name="Nolan M."/>
            <person name="Ohm R.A."/>
            <person name="Tamas L."/>
            <person name="Grigoriev I.V."/>
            <person name="Spatafora J.W."/>
            <person name="Nagy L.G."/>
            <person name="Kovacs G.M."/>
        </authorList>
    </citation>
    <scope>NUCLEOTIDE SEQUENCE [LARGE SCALE GENOMIC DNA]</scope>
    <source>
        <strain evidence="2 3">DSE2036</strain>
    </source>
</reference>